<evidence type="ECO:0000313" key="1">
    <source>
        <dbReference type="EMBL" id="KAF6138927.1"/>
    </source>
</evidence>
<keyword evidence="2" id="KW-1185">Reference proteome</keyword>
<dbReference type="PANTHER" id="PTHR36891:SF1">
    <property type="entry name" value="OS01G0127400 PROTEIN"/>
    <property type="match status" value="1"/>
</dbReference>
<comment type="caution">
    <text evidence="1">The sequence shown here is derived from an EMBL/GenBank/DDBJ whole genome shotgun (WGS) entry which is preliminary data.</text>
</comment>
<sequence length="394" mass="43169">MVGKKKAGSRQPTHGDRLRDLAEKMEEFRIGLVLDAGIEEELRIRHLQVVDATRASLGLPIVDYTVTDTPLQVEMWVDPKCGKSSGRIKRPDSLLRAVENLINSSQVNAVAVVARFPDDGVEEVDDYRQGKGVDLLAGVEAVISHLVVKEFQIPCAHSPALKTFPLSLSLCPKSAAEEIGYTFLPCVLAGLSRAPQYVIRNSGSSEQGCIIASEVDSVILPINACGGEGILAFARGSRYKPLIIAVEENQTVLGDTPNKFGIDAVTVANYWEGIGVIASHKAGVDPYSLRRYGIDNIRFAITADCCACCNRGGKGCPLEVPREYQRCRYGCPYPVTTQRRIDFATRLIGGYDRVIYPHRVVCSGGSSDVSYHYDVARKEVSSEEEYHHNHTRMG</sequence>
<dbReference type="AlphaFoldDB" id="A0A7J7L8F4"/>
<evidence type="ECO:0000313" key="2">
    <source>
        <dbReference type="Proteomes" id="UP000541444"/>
    </source>
</evidence>
<reference evidence="1 2" key="1">
    <citation type="journal article" date="2020" name="IScience">
        <title>Genome Sequencing of the Endangered Kingdonia uniflora (Circaeasteraceae, Ranunculales) Reveals Potential Mechanisms of Evolutionary Specialization.</title>
        <authorList>
            <person name="Sun Y."/>
            <person name="Deng T."/>
            <person name="Zhang A."/>
            <person name="Moore M.J."/>
            <person name="Landis J.B."/>
            <person name="Lin N."/>
            <person name="Zhang H."/>
            <person name="Zhang X."/>
            <person name="Huang J."/>
            <person name="Zhang X."/>
            <person name="Sun H."/>
            <person name="Wang H."/>
        </authorList>
    </citation>
    <scope>NUCLEOTIDE SEQUENCE [LARGE SCALE GENOMIC DNA]</scope>
    <source>
        <strain evidence="1">TB1705</strain>
        <tissue evidence="1">Leaf</tissue>
    </source>
</reference>
<name>A0A7J7L8F4_9MAGN</name>
<dbReference type="EMBL" id="JACGCM010002537">
    <property type="protein sequence ID" value="KAF6138927.1"/>
    <property type="molecule type" value="Genomic_DNA"/>
</dbReference>
<dbReference type="Proteomes" id="UP000541444">
    <property type="component" value="Unassembled WGS sequence"/>
</dbReference>
<protein>
    <submittedName>
        <fullName evidence="1">Uncharacterized protein</fullName>
    </submittedName>
</protein>
<proteinExistence type="predicted"/>
<dbReference type="PANTHER" id="PTHR36891">
    <property type="entry name" value="OS01G0127400 PROTEIN"/>
    <property type="match status" value="1"/>
</dbReference>
<organism evidence="1 2">
    <name type="scientific">Kingdonia uniflora</name>
    <dbReference type="NCBI Taxonomy" id="39325"/>
    <lineage>
        <taxon>Eukaryota</taxon>
        <taxon>Viridiplantae</taxon>
        <taxon>Streptophyta</taxon>
        <taxon>Embryophyta</taxon>
        <taxon>Tracheophyta</taxon>
        <taxon>Spermatophyta</taxon>
        <taxon>Magnoliopsida</taxon>
        <taxon>Ranunculales</taxon>
        <taxon>Circaeasteraceae</taxon>
        <taxon>Kingdonia</taxon>
    </lineage>
</organism>
<accession>A0A7J7L8F4</accession>
<dbReference type="Pfam" id="PF11805">
    <property type="entry name" value="DUF3326"/>
    <property type="match status" value="1"/>
</dbReference>
<dbReference type="OrthoDB" id="1562at2759"/>
<dbReference type="InterPro" id="IPR021763">
    <property type="entry name" value="DUF3326"/>
</dbReference>
<gene>
    <name evidence="1" type="ORF">GIB67_025656</name>
</gene>